<reference evidence="7" key="7">
    <citation type="submission" date="2023-03" db="EMBL/GenBank/DDBJ databases">
        <title>Parabacteroides distasonis, a bacteria resistant against UC.</title>
        <authorList>
            <person name="Dai W."/>
        </authorList>
    </citation>
    <scope>NUCLEOTIDE SEQUENCE</scope>
    <source>
        <strain evidence="7">F1-28</strain>
    </source>
</reference>
<dbReference type="AlphaFoldDB" id="A0A173T249"/>
<organism evidence="2 8">
    <name type="scientific">Parabacteroides distasonis</name>
    <dbReference type="NCBI Taxonomy" id="823"/>
    <lineage>
        <taxon>Bacteria</taxon>
        <taxon>Pseudomonadati</taxon>
        <taxon>Bacteroidota</taxon>
        <taxon>Bacteroidia</taxon>
        <taxon>Bacteroidales</taxon>
        <taxon>Tannerellaceae</taxon>
        <taxon>Parabacteroides</taxon>
    </lineage>
</organism>
<dbReference type="SUPFAM" id="SSF51905">
    <property type="entry name" value="FAD/NAD(P)-binding domain"/>
    <property type="match status" value="2"/>
</dbReference>
<dbReference type="EC" id="1.8.2.3" evidence="2"/>
<dbReference type="InterPro" id="IPR006311">
    <property type="entry name" value="TAT_signal"/>
</dbReference>
<evidence type="ECO:0000313" key="12">
    <source>
        <dbReference type="Proteomes" id="UP000501982"/>
    </source>
</evidence>
<reference evidence="9" key="2">
    <citation type="submission" date="2017-04" db="EMBL/GenBank/DDBJ databases">
        <title>Function of individual gut microbiota members based on whole genome sequencing of pure cultures obtained from chicken caecum.</title>
        <authorList>
            <person name="Medvecky M."/>
            <person name="Cejkova D."/>
            <person name="Polansky O."/>
            <person name="Karasova D."/>
            <person name="Kubasova T."/>
            <person name="Cizek A."/>
            <person name="Rychlik I."/>
        </authorList>
    </citation>
    <scope>NUCLEOTIDE SEQUENCE [LARGE SCALE GENOMIC DNA]</scope>
    <source>
        <strain evidence="9">An199</strain>
    </source>
</reference>
<dbReference type="EMBL" id="QSJN01000002">
    <property type="protein sequence ID" value="RHD77324.1"/>
    <property type="molecule type" value="Genomic_DNA"/>
</dbReference>
<sequence length="458" mass="51302">MMKHELEKQLDALEKKGVDRRHFFKLLAATGLIAGANTGKANAFSSSAKGKIVIIGGGAAGISMAARLKHWLDEPDITLIDPSDRQFYQPGFTLIASGVYQPEDVWKKQEDCMPSGIKWIKDSVAAVDPVWNQVTTKSNGKIPYDFLVLTPGLQCNWEKVEGITHDTLGQGNANSIYDFEGAQKTWKALQEFAKKGGKGIYTDTYTKHKCGGAPKKICLLSEHYARKQGTRDKLQLNYFTASKELYDIPYFTPRLLEIYNERNIPINLNVRVKGVDTSAKQVHFEKIETKGEEKIVTPFVEDYDFLHFTPPMSAPDFVRDAGLGWTEGKLAADAWVMVDKETLVHKKYQNIVSLGDVAGIPTSKTSAAIRKQVPIAAKNLIALMEGKEPTEKYNGYAACPIVTDYGHVLLCEFDYEKKPDISFPFSMIDTSKEQWLAWILKVYILKPMYFNGMLNGYA</sequence>
<feature type="domain" description="FAD/NAD(P)-binding" evidence="1">
    <location>
        <begin position="51"/>
        <end position="163"/>
    </location>
</feature>
<dbReference type="EMBL" id="CP120353">
    <property type="protein sequence ID" value="WET63894.1"/>
    <property type="molecule type" value="Genomic_DNA"/>
</dbReference>
<dbReference type="InterPro" id="IPR015904">
    <property type="entry name" value="Sulphide_quinone_reductase"/>
</dbReference>
<dbReference type="Proteomes" id="UP000195950">
    <property type="component" value="Unassembled WGS sequence"/>
</dbReference>
<proteinExistence type="predicted"/>
<keyword evidence="2" id="KW-0560">Oxidoreductase</keyword>
<reference evidence="4" key="3">
    <citation type="journal article" date="2018" name="BMC Genomics">
        <title>Whole genome sequencing and function prediction of 133 gut anaerobes isolated from chicken caecum in pure cultures.</title>
        <authorList>
            <person name="Medvecky M."/>
            <person name="Cejkova D."/>
            <person name="Polansky O."/>
            <person name="Karasova D."/>
            <person name="Kubasova T."/>
            <person name="Cizek A."/>
            <person name="Rychlik I."/>
        </authorList>
    </citation>
    <scope>NUCLEOTIDE SEQUENCE</scope>
    <source>
        <strain evidence="4">An199</strain>
    </source>
</reference>
<dbReference type="InterPro" id="IPR023753">
    <property type="entry name" value="FAD/NAD-binding_dom"/>
</dbReference>
<evidence type="ECO:0000313" key="10">
    <source>
        <dbReference type="Proteomes" id="UP000284660"/>
    </source>
</evidence>
<reference evidence="5 12" key="6">
    <citation type="submission" date="2020-04" db="EMBL/GenBank/DDBJ databases">
        <title>Complete Genomes and Methylome analysis of CBBP consortium that reverse antibiotic-induced susceptibility to vancomycin-resistant Enterococcus faecium infection.</title>
        <authorList>
            <person name="Fomenkov A."/>
            <person name="Zhang Z."/>
            <person name="Pamer E."/>
            <person name="Roberts R.J."/>
        </authorList>
    </citation>
    <scope>NUCLEOTIDE SEQUENCE [LARGE SCALE GENOMIC DNA]</scope>
    <source>
        <strain evidence="12">CBBP</strain>
        <strain evidence="5">CBBP-1</strain>
    </source>
</reference>
<dbReference type="RefSeq" id="WP_005867456.1">
    <property type="nucleotide sequence ID" value="NZ_CAXSKO010000003.1"/>
</dbReference>
<evidence type="ECO:0000313" key="11">
    <source>
        <dbReference type="Proteomes" id="UP000441358"/>
    </source>
</evidence>
<evidence type="ECO:0000313" key="7">
    <source>
        <dbReference type="EMBL" id="WET63894.1"/>
    </source>
</evidence>
<dbReference type="Pfam" id="PF07992">
    <property type="entry name" value="Pyr_redox_2"/>
    <property type="match status" value="1"/>
</dbReference>
<reference evidence="6 10" key="4">
    <citation type="submission" date="2018-08" db="EMBL/GenBank/DDBJ databases">
        <title>A genome reference for cultivated species of the human gut microbiota.</title>
        <authorList>
            <person name="Zou Y."/>
            <person name="Xue W."/>
            <person name="Luo G."/>
        </authorList>
    </citation>
    <scope>NUCLEOTIDE SEQUENCE [LARGE SCALE GENOMIC DNA]</scope>
    <source>
        <strain evidence="6 10">AM30-4</strain>
    </source>
</reference>
<dbReference type="PANTHER" id="PTHR10632:SF2">
    <property type="entry name" value="SULFIDE:QUINONE OXIDOREDUCTASE, MITOCHONDRIAL"/>
    <property type="match status" value="1"/>
</dbReference>
<dbReference type="InterPro" id="IPR036188">
    <property type="entry name" value="FAD/NAD-bd_sf"/>
</dbReference>
<dbReference type="Proteomes" id="UP000441358">
    <property type="component" value="Unassembled WGS sequence"/>
</dbReference>
<evidence type="ECO:0000313" key="2">
    <source>
        <dbReference type="EMBL" id="CUM96813.1"/>
    </source>
</evidence>
<evidence type="ECO:0000313" key="3">
    <source>
        <dbReference type="EMBL" id="MRZ49627.1"/>
    </source>
</evidence>
<dbReference type="PANTHER" id="PTHR10632">
    <property type="entry name" value="SULFIDE:QUINONE OXIDOREDUCTASE"/>
    <property type="match status" value="1"/>
</dbReference>
<evidence type="ECO:0000313" key="9">
    <source>
        <dbReference type="Proteomes" id="UP000195950"/>
    </source>
</evidence>
<evidence type="ECO:0000313" key="8">
    <source>
        <dbReference type="Proteomes" id="UP000095591"/>
    </source>
</evidence>
<evidence type="ECO:0000313" key="4">
    <source>
        <dbReference type="EMBL" id="OUP22707.1"/>
    </source>
</evidence>
<gene>
    <name evidence="2" type="primary">fccB</name>
    <name evidence="4" type="ORF">B5F32_00450</name>
    <name evidence="6" type="ORF">DW782_05080</name>
    <name evidence="2" type="ORF">ERS852429_01350</name>
    <name evidence="3" type="ORF">GKD66_05135</name>
    <name evidence="5" type="ORF">HHO38_18580</name>
    <name evidence="7" type="ORF">P2T59_19660</name>
</gene>
<dbReference type="GO" id="GO:0070221">
    <property type="term" value="P:sulfide oxidation, using sulfide:quinone oxidoreductase"/>
    <property type="evidence" value="ECO:0007669"/>
    <property type="project" value="TreeGrafter"/>
</dbReference>
<evidence type="ECO:0000259" key="1">
    <source>
        <dbReference type="Pfam" id="PF07992"/>
    </source>
</evidence>
<dbReference type="Proteomes" id="UP001221009">
    <property type="component" value="Chromosome"/>
</dbReference>
<dbReference type="PROSITE" id="PS51318">
    <property type="entry name" value="TAT"/>
    <property type="match status" value="1"/>
</dbReference>
<dbReference type="Proteomes" id="UP000095591">
    <property type="component" value="Unassembled WGS sequence"/>
</dbReference>
<dbReference type="Proteomes" id="UP000284660">
    <property type="component" value="Unassembled WGS sequence"/>
</dbReference>
<dbReference type="EMBL" id="WKMC01000002">
    <property type="protein sequence ID" value="MRZ49627.1"/>
    <property type="molecule type" value="Genomic_DNA"/>
</dbReference>
<dbReference type="GO" id="GO:0070225">
    <property type="term" value="F:sulfide dehydrogenase activity"/>
    <property type="evidence" value="ECO:0007669"/>
    <property type="project" value="UniProtKB-EC"/>
</dbReference>
<name>A0A173T249_PARDI</name>
<dbReference type="Proteomes" id="UP000501982">
    <property type="component" value="Chromosome"/>
</dbReference>
<dbReference type="GO" id="GO:0071949">
    <property type="term" value="F:FAD binding"/>
    <property type="evidence" value="ECO:0007669"/>
    <property type="project" value="TreeGrafter"/>
</dbReference>
<evidence type="ECO:0000313" key="5">
    <source>
        <dbReference type="EMBL" id="QJE30167.1"/>
    </source>
</evidence>
<dbReference type="Gene3D" id="3.50.50.100">
    <property type="match status" value="1"/>
</dbReference>
<dbReference type="EMBL" id="CYXP01000002">
    <property type="protein sequence ID" value="CUM96813.1"/>
    <property type="molecule type" value="Genomic_DNA"/>
</dbReference>
<dbReference type="EMBL" id="NFJX01000001">
    <property type="protein sequence ID" value="OUP22707.1"/>
    <property type="molecule type" value="Genomic_DNA"/>
</dbReference>
<reference evidence="2 8" key="1">
    <citation type="submission" date="2015-09" db="EMBL/GenBank/DDBJ databases">
        <authorList>
            <consortium name="Pathogen Informatics"/>
        </authorList>
    </citation>
    <scope>NUCLEOTIDE SEQUENCE [LARGE SCALE GENOMIC DNA]</scope>
    <source>
        <strain evidence="2 8">2789STDY5608872</strain>
    </source>
</reference>
<protein>
    <submittedName>
        <fullName evidence="4 7">Oxidoreductase</fullName>
    </submittedName>
    <submittedName>
        <fullName evidence="3">NAD(P)/FAD-dependent oxidoreductase</fullName>
    </submittedName>
    <submittedName>
        <fullName evidence="2">Sulfide dehydrogenase [flavocytochrome c] flavoprotein chain</fullName>
        <ecNumber evidence="2">1.8.2.3</ecNumber>
    </submittedName>
</protein>
<dbReference type="EMBL" id="CP051672">
    <property type="protein sequence ID" value="QJE30167.1"/>
    <property type="molecule type" value="Genomic_DNA"/>
</dbReference>
<accession>A0A173T249</accession>
<dbReference type="GO" id="GO:0070224">
    <property type="term" value="F:sulfide:quinone oxidoreductase activity"/>
    <property type="evidence" value="ECO:0007669"/>
    <property type="project" value="TreeGrafter"/>
</dbReference>
<evidence type="ECO:0000313" key="6">
    <source>
        <dbReference type="EMBL" id="RHD77324.1"/>
    </source>
</evidence>
<reference evidence="3 11" key="5">
    <citation type="journal article" date="2019" name="Nat. Med.">
        <title>A library of human gut bacterial isolates paired with longitudinal multiomics data enables mechanistic microbiome research.</title>
        <authorList>
            <person name="Poyet M."/>
            <person name="Groussin M."/>
            <person name="Gibbons S.M."/>
            <person name="Avila-Pacheco J."/>
            <person name="Jiang X."/>
            <person name="Kearney S.M."/>
            <person name="Perrotta A.R."/>
            <person name="Berdy B."/>
            <person name="Zhao S."/>
            <person name="Lieberman T.D."/>
            <person name="Swanson P.K."/>
            <person name="Smith M."/>
            <person name="Roesemann S."/>
            <person name="Alexander J.E."/>
            <person name="Rich S.A."/>
            <person name="Livny J."/>
            <person name="Vlamakis H."/>
            <person name="Clish C."/>
            <person name="Bullock K."/>
            <person name="Deik A."/>
            <person name="Scott J."/>
            <person name="Pierce K.A."/>
            <person name="Xavier R.J."/>
            <person name="Alm E.J."/>
        </authorList>
    </citation>
    <scope>NUCLEOTIDE SEQUENCE [LARGE SCALE GENOMIC DNA]</scope>
    <source>
        <strain evidence="3 11">BIOML-A32</strain>
    </source>
</reference>